<reference evidence="1" key="1">
    <citation type="journal article" date="2013" name="Environ. Microbiol.">
        <title>Microbiota from the distal guts of lean and obese adolescents exhibit partial functional redundancy besides clear differences in community structure.</title>
        <authorList>
            <person name="Ferrer M."/>
            <person name="Ruiz A."/>
            <person name="Lanza F."/>
            <person name="Haange S.B."/>
            <person name="Oberbach A."/>
            <person name="Till H."/>
            <person name="Bargiela R."/>
            <person name="Campoy C."/>
            <person name="Segura M.T."/>
            <person name="Richter M."/>
            <person name="von Bergen M."/>
            <person name="Seifert J."/>
            <person name="Suarez A."/>
        </authorList>
    </citation>
    <scope>NUCLEOTIDE SEQUENCE</scope>
</reference>
<name>K1UBX3_9ZZZZ</name>
<sequence length="62" mass="6952">MNRVCCGAVDLSGIIHGEAVFKMNTTTSCGKVQTNPQEQWDLQENTTVCENRQEGFEKFVEV</sequence>
<feature type="non-terminal residue" evidence="1">
    <location>
        <position position="62"/>
    </location>
</feature>
<accession>K1UBX3</accession>
<dbReference type="AlphaFoldDB" id="K1UBX3"/>
<comment type="caution">
    <text evidence="1">The sequence shown here is derived from an EMBL/GenBank/DDBJ whole genome shotgun (WGS) entry which is preliminary data.</text>
</comment>
<organism evidence="1">
    <name type="scientific">human gut metagenome</name>
    <dbReference type="NCBI Taxonomy" id="408170"/>
    <lineage>
        <taxon>unclassified sequences</taxon>
        <taxon>metagenomes</taxon>
        <taxon>organismal metagenomes</taxon>
    </lineage>
</organism>
<evidence type="ECO:0000313" key="1">
    <source>
        <dbReference type="EMBL" id="EKC77479.1"/>
    </source>
</evidence>
<proteinExistence type="predicted"/>
<dbReference type="EMBL" id="AJWZ01000235">
    <property type="protein sequence ID" value="EKC77479.1"/>
    <property type="molecule type" value="Genomic_DNA"/>
</dbReference>
<protein>
    <submittedName>
        <fullName evidence="1">Uncharacterized protein</fullName>
    </submittedName>
</protein>
<gene>
    <name evidence="1" type="ORF">OBE_00330</name>
</gene>